<reference evidence="2" key="1">
    <citation type="submission" date="2021-03" db="EMBL/GenBank/DDBJ databases">
        <title>Draft genome sequence of rust myrtle Austropuccinia psidii MF-1, a brazilian biotype.</title>
        <authorList>
            <person name="Quecine M.C."/>
            <person name="Pachon D.M.R."/>
            <person name="Bonatelli M.L."/>
            <person name="Correr F.H."/>
            <person name="Franceschini L.M."/>
            <person name="Leite T.F."/>
            <person name="Margarido G.R.A."/>
            <person name="Almeida C.A."/>
            <person name="Ferrarezi J.A."/>
            <person name="Labate C.A."/>
        </authorList>
    </citation>
    <scope>NUCLEOTIDE SEQUENCE</scope>
    <source>
        <strain evidence="2">MF-1</strain>
    </source>
</reference>
<gene>
    <name evidence="2" type="ORF">O181_010051</name>
</gene>
<dbReference type="Proteomes" id="UP000765509">
    <property type="component" value="Unassembled WGS sequence"/>
</dbReference>
<proteinExistence type="predicted"/>
<sequence>MVNGKTLRKIMPTLPLTFQFNRPQTRGLKRHGPSTLAPPTPQRSVAMDHGQEEVQHGFTLGRTWGMLP</sequence>
<name>A0A9Q3GK17_9BASI</name>
<organism evidence="2 3">
    <name type="scientific">Austropuccinia psidii MF-1</name>
    <dbReference type="NCBI Taxonomy" id="1389203"/>
    <lineage>
        <taxon>Eukaryota</taxon>
        <taxon>Fungi</taxon>
        <taxon>Dikarya</taxon>
        <taxon>Basidiomycota</taxon>
        <taxon>Pucciniomycotina</taxon>
        <taxon>Pucciniomycetes</taxon>
        <taxon>Pucciniales</taxon>
        <taxon>Sphaerophragmiaceae</taxon>
        <taxon>Austropuccinia</taxon>
    </lineage>
</organism>
<protein>
    <submittedName>
        <fullName evidence="2">Uncharacterized protein</fullName>
    </submittedName>
</protein>
<keyword evidence="3" id="KW-1185">Reference proteome</keyword>
<dbReference type="EMBL" id="AVOT02002431">
    <property type="protein sequence ID" value="MBW0470336.1"/>
    <property type="molecule type" value="Genomic_DNA"/>
</dbReference>
<comment type="caution">
    <text evidence="2">The sequence shown here is derived from an EMBL/GenBank/DDBJ whole genome shotgun (WGS) entry which is preliminary data.</text>
</comment>
<feature type="region of interest" description="Disordered" evidence="1">
    <location>
        <begin position="23"/>
        <end position="44"/>
    </location>
</feature>
<evidence type="ECO:0000256" key="1">
    <source>
        <dbReference type="SAM" id="MobiDB-lite"/>
    </source>
</evidence>
<accession>A0A9Q3GK17</accession>
<dbReference type="AlphaFoldDB" id="A0A9Q3GK17"/>
<evidence type="ECO:0000313" key="3">
    <source>
        <dbReference type="Proteomes" id="UP000765509"/>
    </source>
</evidence>
<evidence type="ECO:0000313" key="2">
    <source>
        <dbReference type="EMBL" id="MBW0470336.1"/>
    </source>
</evidence>